<name>A0A0C9UTU0_SPHS4</name>
<dbReference type="HOGENOM" id="CLU_1653234_0_0_1"/>
<gene>
    <name evidence="2" type="ORF">M422DRAFT_52783</name>
</gene>
<organism evidence="2 3">
    <name type="scientific">Sphaerobolus stellatus (strain SS14)</name>
    <dbReference type="NCBI Taxonomy" id="990650"/>
    <lineage>
        <taxon>Eukaryota</taxon>
        <taxon>Fungi</taxon>
        <taxon>Dikarya</taxon>
        <taxon>Basidiomycota</taxon>
        <taxon>Agaricomycotina</taxon>
        <taxon>Agaricomycetes</taxon>
        <taxon>Phallomycetidae</taxon>
        <taxon>Geastrales</taxon>
        <taxon>Sphaerobolaceae</taxon>
        <taxon>Sphaerobolus</taxon>
    </lineage>
</organism>
<reference evidence="2 3" key="1">
    <citation type="submission" date="2014-06" db="EMBL/GenBank/DDBJ databases">
        <title>Evolutionary Origins and Diversification of the Mycorrhizal Mutualists.</title>
        <authorList>
            <consortium name="DOE Joint Genome Institute"/>
            <consortium name="Mycorrhizal Genomics Consortium"/>
            <person name="Kohler A."/>
            <person name="Kuo A."/>
            <person name="Nagy L.G."/>
            <person name="Floudas D."/>
            <person name="Copeland A."/>
            <person name="Barry K.W."/>
            <person name="Cichocki N."/>
            <person name="Veneault-Fourrey C."/>
            <person name="LaButti K."/>
            <person name="Lindquist E.A."/>
            <person name="Lipzen A."/>
            <person name="Lundell T."/>
            <person name="Morin E."/>
            <person name="Murat C."/>
            <person name="Riley R."/>
            <person name="Ohm R."/>
            <person name="Sun H."/>
            <person name="Tunlid A."/>
            <person name="Henrissat B."/>
            <person name="Grigoriev I.V."/>
            <person name="Hibbett D.S."/>
            <person name="Martin F."/>
        </authorList>
    </citation>
    <scope>NUCLEOTIDE SEQUENCE [LARGE SCALE GENOMIC DNA]</scope>
    <source>
        <strain evidence="2 3">SS14</strain>
    </source>
</reference>
<feature type="compositionally biased region" description="Polar residues" evidence="1">
    <location>
        <begin position="91"/>
        <end position="106"/>
    </location>
</feature>
<protein>
    <submittedName>
        <fullName evidence="2">Uncharacterized protein</fullName>
    </submittedName>
</protein>
<feature type="region of interest" description="Disordered" evidence="1">
    <location>
        <begin position="71"/>
        <end position="160"/>
    </location>
</feature>
<keyword evidence="3" id="KW-1185">Reference proteome</keyword>
<sequence length="160" mass="17089">MANTKEPTVQEGPIPPSPPRIFSSERTVENRMNDGSDEFNPFDSPTLSAPAVFKARLGLITPYTAEAVNKTNSLTRLHFKKKGRPQKDMSETTSHPAGHTAPNTPGLTPPSRPQGGDDPGQIAALTTKNNNTGDGGHAKDDEDHSMDPDHNHASITTQAG</sequence>
<proteinExistence type="predicted"/>
<feature type="region of interest" description="Disordered" evidence="1">
    <location>
        <begin position="1"/>
        <end position="45"/>
    </location>
</feature>
<dbReference type="EMBL" id="KN837224">
    <property type="protein sequence ID" value="KIJ32662.1"/>
    <property type="molecule type" value="Genomic_DNA"/>
</dbReference>
<evidence type="ECO:0000313" key="3">
    <source>
        <dbReference type="Proteomes" id="UP000054279"/>
    </source>
</evidence>
<dbReference type="AlphaFoldDB" id="A0A0C9UTU0"/>
<evidence type="ECO:0000313" key="2">
    <source>
        <dbReference type="EMBL" id="KIJ32662.1"/>
    </source>
</evidence>
<dbReference type="Proteomes" id="UP000054279">
    <property type="component" value="Unassembled WGS sequence"/>
</dbReference>
<evidence type="ECO:0000256" key="1">
    <source>
        <dbReference type="SAM" id="MobiDB-lite"/>
    </source>
</evidence>
<accession>A0A0C9UTU0</accession>
<feature type="compositionally biased region" description="Basic and acidic residues" evidence="1">
    <location>
        <begin position="136"/>
        <end position="152"/>
    </location>
</feature>